<reference evidence="3" key="1">
    <citation type="submission" date="2022-10" db="EMBL/GenBank/DDBJ databases">
        <authorList>
            <person name="Chen Y."/>
            <person name="Dougan E. K."/>
            <person name="Chan C."/>
            <person name="Rhodes N."/>
            <person name="Thang M."/>
        </authorList>
    </citation>
    <scope>NUCLEOTIDE SEQUENCE</scope>
</reference>
<organism evidence="3">
    <name type="scientific">Cladocopium goreaui</name>
    <dbReference type="NCBI Taxonomy" id="2562237"/>
    <lineage>
        <taxon>Eukaryota</taxon>
        <taxon>Sar</taxon>
        <taxon>Alveolata</taxon>
        <taxon>Dinophyceae</taxon>
        <taxon>Suessiales</taxon>
        <taxon>Symbiodiniaceae</taxon>
        <taxon>Cladocopium</taxon>
    </lineage>
</organism>
<evidence type="ECO:0000313" key="4">
    <source>
        <dbReference type="EMBL" id="CAL1135327.1"/>
    </source>
</evidence>
<dbReference type="EMBL" id="CAMXCT010000671">
    <property type="protein sequence ID" value="CAI3981952.1"/>
    <property type="molecule type" value="Genomic_DNA"/>
</dbReference>
<evidence type="ECO:0000313" key="5">
    <source>
        <dbReference type="EMBL" id="CAL4769264.1"/>
    </source>
</evidence>
<dbReference type="Proteomes" id="UP001152797">
    <property type="component" value="Unassembled WGS sequence"/>
</dbReference>
<dbReference type="EMBL" id="CAMXCT030000671">
    <property type="protein sequence ID" value="CAL4769264.1"/>
    <property type="molecule type" value="Genomic_DNA"/>
</dbReference>
<feature type="compositionally biased region" description="Basic and acidic residues" evidence="1">
    <location>
        <begin position="704"/>
        <end position="715"/>
    </location>
</feature>
<feature type="compositionally biased region" description="Pro residues" evidence="1">
    <location>
        <begin position="542"/>
        <end position="553"/>
    </location>
</feature>
<feature type="compositionally biased region" description="Basic residues" evidence="1">
    <location>
        <begin position="353"/>
        <end position="368"/>
    </location>
</feature>
<accession>A0A9P1FPS6</accession>
<evidence type="ECO:0000313" key="6">
    <source>
        <dbReference type="Proteomes" id="UP001152797"/>
    </source>
</evidence>
<comment type="caution">
    <text evidence="3">The sequence shown here is derived from an EMBL/GenBank/DDBJ whole genome shotgun (WGS) entry which is preliminary data.</text>
</comment>
<protein>
    <submittedName>
        <fullName evidence="5">Integrase catalytic domain-containing protein</fullName>
    </submittedName>
</protein>
<feature type="compositionally biased region" description="Acidic residues" evidence="1">
    <location>
        <begin position="456"/>
        <end position="467"/>
    </location>
</feature>
<feature type="compositionally biased region" description="Basic and acidic residues" evidence="1">
    <location>
        <begin position="621"/>
        <end position="633"/>
    </location>
</feature>
<feature type="region of interest" description="Disordered" evidence="1">
    <location>
        <begin position="337"/>
        <end position="389"/>
    </location>
</feature>
<reference evidence="4" key="2">
    <citation type="submission" date="2024-04" db="EMBL/GenBank/DDBJ databases">
        <authorList>
            <person name="Chen Y."/>
            <person name="Shah S."/>
            <person name="Dougan E. K."/>
            <person name="Thang M."/>
            <person name="Chan C."/>
        </authorList>
    </citation>
    <scope>NUCLEOTIDE SEQUENCE [LARGE SCALE GENOMIC DNA]</scope>
</reference>
<dbReference type="AlphaFoldDB" id="A0A9P1FPS6"/>
<proteinExistence type="predicted"/>
<keyword evidence="6" id="KW-1185">Reference proteome</keyword>
<dbReference type="EMBL" id="CAMXCT020000671">
    <property type="protein sequence ID" value="CAL1135327.1"/>
    <property type="molecule type" value="Genomic_DNA"/>
</dbReference>
<evidence type="ECO:0000313" key="3">
    <source>
        <dbReference type="EMBL" id="CAI3981952.1"/>
    </source>
</evidence>
<sequence length="928" mass="103404">MPSLRSLHGIFLSRALLAATRILGQIKKFQLSVEVAARVLDELDVTVWGDAVHARFLAAVADCTESKARAKQQNFCLLSEYMNQQWWDFLESRNKDMMKLEALCKHASKLGLRNPTEGSYGALLALSFYSSKSEMWLESEKYKLLETHKGRMKKILQQEPLPQMHLLALPADPAQMPQCLLNPAYPNGFVSGLPSLTTKEAIQNLISTYPLRKTNRANPAVPMSVASSSSTDTQVLTVAMNTLATVSSMMQQQQQQRVSDDSLPGLRIFKTPQKTRDGAASAKPSPFHPQLALEDKKEGVDALPTAQSVQDSAMVKAEDAVLGKQLSPRSTIQALRTELDKQKGSTGSVQKRPATKKVKKPQKKKPALRRPAAAPQVARRPAAASSVVSDGQARSNTAFLFAVTFRLSRFLLTVLRLDCACSARRLLDLFGPQLRVVALTWLSPAWCHACAMASSSDDEEDESEEDATSPAVAAEKKEEDDKKARGAEQNKEELPSRSERRTRAKSEERKERSRHRRRRRRSGRETDKDRSRGRDRRQAPSLLPPPPPPPPAVPKDGGKGNKKGPQTVQSKVRCDICHRSVSSTAKAAMDQHQYLNEQRIAVQCWNGFSRAQQKDAAMWPKAKEMDKKIKMSRENASGVQEEEDLRGSSPCTVRSSGGGISRGPSSSHVVTVAEKAAPVEEVTKSKKTHGKEVACGSRRRRRRGTPEDSSHDSSSHSRRRTRQCMEEAFAKPRMLAGYLCHRDWKEEFLKCLECLDQAEGRAFEVADGDVTILMPRVNCLLHVAARDDWSSLPVVPGDPQMVQLRGRVTDWGSMWRDFHARVGRYHKEQFARARLDLGELCDAWDRKAPESLPLSAWLHCVETQDWRRLDGCPRMSADVRGSVNMTGCPRVDRLNVRGCPRVPDKMAYLEGKKAGKPWKPSPLAVSVL</sequence>
<feature type="region of interest" description="Disordered" evidence="1">
    <location>
        <begin position="455"/>
        <end position="571"/>
    </location>
</feature>
<feature type="chain" id="PRO_5043272106" evidence="2">
    <location>
        <begin position="19"/>
        <end position="928"/>
    </location>
</feature>
<feature type="compositionally biased region" description="Basic and acidic residues" evidence="1">
    <location>
        <begin position="474"/>
        <end position="511"/>
    </location>
</feature>
<feature type="compositionally biased region" description="Basic residues" evidence="1">
    <location>
        <begin position="512"/>
        <end position="522"/>
    </location>
</feature>
<name>A0A9P1FPS6_9DINO</name>
<feature type="signal peptide" evidence="2">
    <location>
        <begin position="1"/>
        <end position="18"/>
    </location>
</feature>
<feature type="compositionally biased region" description="Low complexity" evidence="1">
    <location>
        <begin position="369"/>
        <end position="384"/>
    </location>
</feature>
<gene>
    <name evidence="3" type="ORF">C1SCF055_LOCUS9695</name>
</gene>
<evidence type="ECO:0000256" key="2">
    <source>
        <dbReference type="SAM" id="SignalP"/>
    </source>
</evidence>
<keyword evidence="2" id="KW-0732">Signal</keyword>
<evidence type="ECO:0000256" key="1">
    <source>
        <dbReference type="SAM" id="MobiDB-lite"/>
    </source>
</evidence>
<feature type="region of interest" description="Disordered" evidence="1">
    <location>
        <begin position="616"/>
        <end position="723"/>
    </location>
</feature>
<feature type="compositionally biased region" description="Basic and acidic residues" evidence="1">
    <location>
        <begin position="523"/>
        <end position="538"/>
    </location>
</feature>